<feature type="compositionally biased region" description="Low complexity" evidence="1">
    <location>
        <begin position="281"/>
        <end position="291"/>
    </location>
</feature>
<evidence type="ECO:0000313" key="3">
    <source>
        <dbReference type="Proteomes" id="UP000298030"/>
    </source>
</evidence>
<feature type="region of interest" description="Disordered" evidence="1">
    <location>
        <begin position="417"/>
        <end position="467"/>
    </location>
</feature>
<dbReference type="STRING" id="71717.A0A4Y7TQR5"/>
<feature type="region of interest" description="Disordered" evidence="1">
    <location>
        <begin position="1099"/>
        <end position="1192"/>
    </location>
</feature>
<feature type="compositionally biased region" description="Low complexity" evidence="1">
    <location>
        <begin position="230"/>
        <end position="239"/>
    </location>
</feature>
<protein>
    <submittedName>
        <fullName evidence="2">Uncharacterized protein</fullName>
    </submittedName>
</protein>
<feature type="compositionally biased region" description="Polar residues" evidence="1">
    <location>
        <begin position="1"/>
        <end position="11"/>
    </location>
</feature>
<feature type="region of interest" description="Disordered" evidence="1">
    <location>
        <begin position="1223"/>
        <end position="1250"/>
    </location>
</feature>
<sequence>MPAVPTPSSTRVPGVLPKEQQPQPGIRDRERERERERELYAAAIAGGTAAIPPASSRRHGESEHQSHSRHSSLSQQQQQQQHQRERDRERDRERETRRHQSGPYPHPYDEIPGPRDRERERERIGIVNAGQVPPSARDGDVEMGYGYPPPPHHSMGPPPPPGWSDSPSGPTPMEMGYPGAPPGSHHPMSHHPPPPSQSYVGYHPPPHGPYPVGPPPPGYGPSPPPGQPGYGQPHPQQYGYDDRGMAGPVDMNGIHHAPNGVVVVPSGNGVIGHPMPPGPPSQQQQPHHPPQHVYSVPPGYMPMSTATGLAHPGAQHGSGLLLPTSTLALTASSPLESPDGQLDMVRAAGAAALLQAEREKEYERRPEVKAKTTINLGTFVYPDLPFPYNFDLGGGTASDTKVVIQENPEKRVTVVETKARKPVEREEKAVEGKAGAKENAAEEGEIAESAKSNKEKAPSPVVKEEPTARTAKIPVIDLVSDDAPSKGPARDSCTTLESKLDVATKVDDVEVDVETRVAVIVPHGHLPDRKPTKPRIWGGGISPVPHIGPNSKPGPSLNGRTNEPSSSRVSRTITRDSLIPLLPAPPRSSPDTPSGHGEEWRTYITQLEAVGRTILSKYAPRRIYTDDSDVALCAIHSGWVSWDGVNEAKRQGRDLRVEVKVMRVSRLGSDGQWSGREVGKLVEVQSYGKGGKGSAADRERREEVVTHFAGGLGERCWSAKGRNGWIEAGEASDTVDEDPLNDGRALMSAAWGTGHDGAAIEILSASFVERGTSRKAPSLGRRNRAQRMLEYAERRMAVLGQPPQQQHPLLRTIAKGNINPRFVSSLTASPWNFTTTILAGRKRRRGYGCVNTHPPINAKLPNATLLEAINELDEREREKGGRGAKRQRTGSLSEVVRLPGKTQEEWREDTLMNLKTVVFATNTVPPPVTAEDSYPTSPTSPAGQNPIAAGLLTAGGSSKRDSTTADSVRVGYKYDRIVLKQILFPSDPLPPASNSLKTSPAIDKEKALLSHFLGTLPRRQLILETATKERYLLAPRRADGSFGLIVPDARKVRWAYDISLILEQEVIVEEAKDDLSANVVGELPVDVLTSPDEAQALTTTAEVPQVVEPVQESPKTASEVKADAPATVEEKEEGELESNDPAEERPKTPEPPPTNQDKDGDVEMGDGDKEPGELNEDEEKPKTSEVQPEVPQVPVVLVPSSGLVASPHPPVLKLDTINLTPSRAPSRVHSKLNSPVNPQSSVAPSAVGPDVSMDIGDEEVEEESFVTLIRGEDEDGNEQSVHYPVQMLQRHVTEGMLRFEKEGIYVKEAAFVGPTVPPSPSTSVADEADGETMDVVEQGPGGQPTEWRMQVVSWKWAGQAWGDY</sequence>
<feature type="compositionally biased region" description="Basic and acidic residues" evidence="1">
    <location>
        <begin position="107"/>
        <end position="124"/>
    </location>
</feature>
<feature type="region of interest" description="Disordered" evidence="1">
    <location>
        <begin position="1315"/>
        <end position="1344"/>
    </location>
</feature>
<feature type="region of interest" description="Disordered" evidence="1">
    <location>
        <begin position="1"/>
        <end position="244"/>
    </location>
</feature>
<feature type="compositionally biased region" description="Basic and acidic residues" evidence="1">
    <location>
        <begin position="451"/>
        <end position="467"/>
    </location>
</feature>
<feature type="compositionally biased region" description="Polar residues" evidence="1">
    <location>
        <begin position="1231"/>
        <end position="1243"/>
    </location>
</feature>
<feature type="compositionally biased region" description="Low complexity" evidence="1">
    <location>
        <begin position="71"/>
        <end position="81"/>
    </location>
</feature>
<proteinExistence type="predicted"/>
<dbReference type="EMBL" id="QPFP01000005">
    <property type="protein sequence ID" value="TEB36527.1"/>
    <property type="molecule type" value="Genomic_DNA"/>
</dbReference>
<accession>A0A4Y7TQR5</accession>
<name>A0A4Y7TQR5_COPMI</name>
<feature type="compositionally biased region" description="Low complexity" evidence="1">
    <location>
        <begin position="41"/>
        <end position="55"/>
    </location>
</feature>
<evidence type="ECO:0000313" key="2">
    <source>
        <dbReference type="EMBL" id="TEB36527.1"/>
    </source>
</evidence>
<feature type="region of interest" description="Disordered" evidence="1">
    <location>
        <begin position="530"/>
        <end position="598"/>
    </location>
</feature>
<comment type="caution">
    <text evidence="2">The sequence shown here is derived from an EMBL/GenBank/DDBJ whole genome shotgun (WGS) entry which is preliminary data.</text>
</comment>
<feature type="compositionally biased region" description="Polar residues" evidence="1">
    <location>
        <begin position="558"/>
        <end position="572"/>
    </location>
</feature>
<reference evidence="2 3" key="1">
    <citation type="journal article" date="2019" name="Nat. Ecol. Evol.">
        <title>Megaphylogeny resolves global patterns of mushroom evolution.</title>
        <authorList>
            <person name="Varga T."/>
            <person name="Krizsan K."/>
            <person name="Foldi C."/>
            <person name="Dima B."/>
            <person name="Sanchez-Garcia M."/>
            <person name="Sanchez-Ramirez S."/>
            <person name="Szollosi G.J."/>
            <person name="Szarkandi J.G."/>
            <person name="Papp V."/>
            <person name="Albert L."/>
            <person name="Andreopoulos W."/>
            <person name="Angelini C."/>
            <person name="Antonin V."/>
            <person name="Barry K.W."/>
            <person name="Bougher N.L."/>
            <person name="Buchanan P."/>
            <person name="Buyck B."/>
            <person name="Bense V."/>
            <person name="Catcheside P."/>
            <person name="Chovatia M."/>
            <person name="Cooper J."/>
            <person name="Damon W."/>
            <person name="Desjardin D."/>
            <person name="Finy P."/>
            <person name="Geml J."/>
            <person name="Haridas S."/>
            <person name="Hughes K."/>
            <person name="Justo A."/>
            <person name="Karasinski D."/>
            <person name="Kautmanova I."/>
            <person name="Kiss B."/>
            <person name="Kocsube S."/>
            <person name="Kotiranta H."/>
            <person name="LaButti K.M."/>
            <person name="Lechner B.E."/>
            <person name="Liimatainen K."/>
            <person name="Lipzen A."/>
            <person name="Lukacs Z."/>
            <person name="Mihaltcheva S."/>
            <person name="Morgado L.N."/>
            <person name="Niskanen T."/>
            <person name="Noordeloos M.E."/>
            <person name="Ohm R.A."/>
            <person name="Ortiz-Santana B."/>
            <person name="Ovrebo C."/>
            <person name="Racz N."/>
            <person name="Riley R."/>
            <person name="Savchenko A."/>
            <person name="Shiryaev A."/>
            <person name="Soop K."/>
            <person name="Spirin V."/>
            <person name="Szebenyi C."/>
            <person name="Tomsovsky M."/>
            <person name="Tulloss R.E."/>
            <person name="Uehling J."/>
            <person name="Grigoriev I.V."/>
            <person name="Vagvolgyi C."/>
            <person name="Papp T."/>
            <person name="Martin F.M."/>
            <person name="Miettinen O."/>
            <person name="Hibbett D.S."/>
            <person name="Nagy L.G."/>
        </authorList>
    </citation>
    <scope>NUCLEOTIDE SEQUENCE [LARGE SCALE GENOMIC DNA]</scope>
    <source>
        <strain evidence="2 3">FP101781</strain>
    </source>
</reference>
<dbReference type="PANTHER" id="PTHR24216:SF65">
    <property type="entry name" value="PAXILLIN-LIKE PROTEIN 1"/>
    <property type="match status" value="1"/>
</dbReference>
<feature type="compositionally biased region" description="Acidic residues" evidence="1">
    <location>
        <begin position="1130"/>
        <end position="1141"/>
    </location>
</feature>
<dbReference type="PANTHER" id="PTHR24216">
    <property type="entry name" value="PAXILLIN-RELATED"/>
    <property type="match status" value="1"/>
</dbReference>
<feature type="compositionally biased region" description="Basic and acidic residues" evidence="1">
    <location>
        <begin position="1156"/>
        <end position="1172"/>
    </location>
</feature>
<feature type="region of interest" description="Disordered" evidence="1">
    <location>
        <begin position="272"/>
        <end position="291"/>
    </location>
</feature>
<dbReference type="Proteomes" id="UP000298030">
    <property type="component" value="Unassembled WGS sequence"/>
</dbReference>
<feature type="compositionally biased region" description="Low complexity" evidence="1">
    <location>
        <begin position="1102"/>
        <end position="1112"/>
    </location>
</feature>
<feature type="compositionally biased region" description="Pro residues" evidence="1">
    <location>
        <begin position="147"/>
        <end position="162"/>
    </location>
</feature>
<evidence type="ECO:0000256" key="1">
    <source>
        <dbReference type="SAM" id="MobiDB-lite"/>
    </source>
</evidence>
<dbReference type="OrthoDB" id="3596986at2759"/>
<feature type="compositionally biased region" description="Basic and acidic residues" evidence="1">
    <location>
        <begin position="417"/>
        <end position="440"/>
    </location>
</feature>
<feature type="compositionally biased region" description="Pro residues" evidence="1">
    <location>
        <begin position="203"/>
        <end position="227"/>
    </location>
</feature>
<keyword evidence="3" id="KW-1185">Reference proteome</keyword>
<organism evidence="2 3">
    <name type="scientific">Coprinellus micaceus</name>
    <name type="common">Glistening ink-cap mushroom</name>
    <name type="synonym">Coprinus micaceus</name>
    <dbReference type="NCBI Taxonomy" id="71717"/>
    <lineage>
        <taxon>Eukaryota</taxon>
        <taxon>Fungi</taxon>
        <taxon>Dikarya</taxon>
        <taxon>Basidiomycota</taxon>
        <taxon>Agaricomycotina</taxon>
        <taxon>Agaricomycetes</taxon>
        <taxon>Agaricomycetidae</taxon>
        <taxon>Agaricales</taxon>
        <taxon>Agaricineae</taxon>
        <taxon>Psathyrellaceae</taxon>
        <taxon>Coprinellus</taxon>
    </lineage>
</organism>
<feature type="compositionally biased region" description="Basic and acidic residues" evidence="1">
    <location>
        <begin position="26"/>
        <end position="39"/>
    </location>
</feature>
<gene>
    <name evidence="2" type="ORF">FA13DRAFT_1726894</name>
</gene>
<feature type="compositionally biased region" description="Low complexity" evidence="1">
    <location>
        <begin position="163"/>
        <end position="172"/>
    </location>
</feature>
<feature type="compositionally biased region" description="Basic and acidic residues" evidence="1">
    <location>
        <begin position="82"/>
        <end position="98"/>
    </location>
</feature>